<evidence type="ECO:0000256" key="1">
    <source>
        <dbReference type="SAM" id="MobiDB-lite"/>
    </source>
</evidence>
<evidence type="ECO:0000313" key="2">
    <source>
        <dbReference type="EMBL" id="GEP05889.1"/>
    </source>
</evidence>
<accession>A0A512J7N2</accession>
<keyword evidence="5" id="KW-1185">Reference proteome</keyword>
<organism evidence="2 4">
    <name type="scientific">Methylobacterium oxalidis</name>
    <dbReference type="NCBI Taxonomy" id="944322"/>
    <lineage>
        <taxon>Bacteria</taxon>
        <taxon>Pseudomonadati</taxon>
        <taxon>Pseudomonadota</taxon>
        <taxon>Alphaproteobacteria</taxon>
        <taxon>Hyphomicrobiales</taxon>
        <taxon>Methylobacteriaceae</taxon>
        <taxon>Methylobacterium</taxon>
    </lineage>
</organism>
<dbReference type="EMBL" id="BSPK01000001">
    <property type="protein sequence ID" value="GLS61656.1"/>
    <property type="molecule type" value="Genomic_DNA"/>
</dbReference>
<comment type="caution">
    <text evidence="2">The sequence shown here is derived from an EMBL/GenBank/DDBJ whole genome shotgun (WGS) entry which is preliminary data.</text>
</comment>
<dbReference type="AlphaFoldDB" id="A0A512J7N2"/>
<gene>
    <name evidence="3" type="ORF">GCM10007888_00370</name>
    <name evidence="2" type="ORF">MOX02_39270</name>
</gene>
<sequence>MVADAPLGLIAQSGAGPPRAARVARHIFSARVVEAAPSRTGPTIILHSQVPLTPSVGAAAIVLRLDIRHGCSSNAVTHNRFRVPGTESGEPRWGGGYQKNGKAQGI</sequence>
<evidence type="ECO:0000313" key="4">
    <source>
        <dbReference type="Proteomes" id="UP000321960"/>
    </source>
</evidence>
<protein>
    <submittedName>
        <fullName evidence="2">Uncharacterized protein</fullName>
    </submittedName>
</protein>
<dbReference type="Proteomes" id="UP001156856">
    <property type="component" value="Unassembled WGS sequence"/>
</dbReference>
<reference evidence="5" key="2">
    <citation type="journal article" date="2019" name="Int. J. Syst. Evol. Microbiol.">
        <title>The Global Catalogue of Microorganisms (GCM) 10K type strain sequencing project: providing services to taxonomists for standard genome sequencing and annotation.</title>
        <authorList>
            <consortium name="The Broad Institute Genomics Platform"/>
            <consortium name="The Broad Institute Genome Sequencing Center for Infectious Disease"/>
            <person name="Wu L."/>
            <person name="Ma J."/>
        </authorList>
    </citation>
    <scope>NUCLEOTIDE SEQUENCE [LARGE SCALE GENOMIC DNA]</scope>
    <source>
        <strain evidence="5">NBRC 107715</strain>
    </source>
</reference>
<name>A0A512J7N2_9HYPH</name>
<dbReference type="Proteomes" id="UP000321960">
    <property type="component" value="Unassembled WGS sequence"/>
</dbReference>
<reference evidence="3" key="4">
    <citation type="submission" date="2023-01" db="EMBL/GenBank/DDBJ databases">
        <title>Draft genome sequence of Methylobacterium oxalidis strain NBRC 107715.</title>
        <authorList>
            <person name="Sun Q."/>
            <person name="Mori K."/>
        </authorList>
    </citation>
    <scope>NUCLEOTIDE SEQUENCE</scope>
    <source>
        <strain evidence="3">NBRC 107715</strain>
    </source>
</reference>
<dbReference type="EMBL" id="BJZU01000082">
    <property type="protein sequence ID" value="GEP05889.1"/>
    <property type="molecule type" value="Genomic_DNA"/>
</dbReference>
<evidence type="ECO:0000313" key="5">
    <source>
        <dbReference type="Proteomes" id="UP001156856"/>
    </source>
</evidence>
<feature type="region of interest" description="Disordered" evidence="1">
    <location>
        <begin position="82"/>
        <end position="106"/>
    </location>
</feature>
<proteinExistence type="predicted"/>
<evidence type="ECO:0000313" key="3">
    <source>
        <dbReference type="EMBL" id="GLS61656.1"/>
    </source>
</evidence>
<reference evidence="2 4" key="3">
    <citation type="submission" date="2019-07" db="EMBL/GenBank/DDBJ databases">
        <title>Whole genome shotgun sequence of Methylobacterium oxalidis NBRC 107715.</title>
        <authorList>
            <person name="Hosoyama A."/>
            <person name="Uohara A."/>
            <person name="Ohji S."/>
            <person name="Ichikawa N."/>
        </authorList>
    </citation>
    <scope>NUCLEOTIDE SEQUENCE [LARGE SCALE GENOMIC DNA]</scope>
    <source>
        <strain evidence="2 4">NBRC 107715</strain>
    </source>
</reference>
<reference evidence="3" key="1">
    <citation type="journal article" date="2014" name="Int. J. Syst. Evol. Microbiol.">
        <title>Complete genome of a new Firmicutes species belonging to the dominant human colonic microbiota ('Ruminococcus bicirculans') reveals two chromosomes and a selective capacity to utilize plant glucans.</title>
        <authorList>
            <consortium name="NISC Comparative Sequencing Program"/>
            <person name="Wegmann U."/>
            <person name="Louis P."/>
            <person name="Goesmann A."/>
            <person name="Henrissat B."/>
            <person name="Duncan S.H."/>
            <person name="Flint H.J."/>
        </authorList>
    </citation>
    <scope>NUCLEOTIDE SEQUENCE</scope>
    <source>
        <strain evidence="3">NBRC 107715</strain>
    </source>
</reference>